<sequence>MVGTAHPTSNTSTTQYFTKKLIRIAIVLNYQFLIKPMPLYEFRCNDCGIFDEWRMMSESNAIAYCPQCQESAKRMFSIPGIQLNGALRLNKTENPEPKLAKKQDTDPAQRSRAKSHGGRPWMINH</sequence>
<proteinExistence type="predicted"/>
<organism evidence="3 4">
    <name type="scientific">Chamaesiphon minutus (strain ATCC 27169 / PCC 6605)</name>
    <dbReference type="NCBI Taxonomy" id="1173020"/>
    <lineage>
        <taxon>Bacteria</taxon>
        <taxon>Bacillati</taxon>
        <taxon>Cyanobacteriota</taxon>
        <taxon>Cyanophyceae</taxon>
        <taxon>Gomontiellales</taxon>
        <taxon>Chamaesiphonaceae</taxon>
        <taxon>Chamaesiphon</taxon>
    </lineage>
</organism>
<dbReference type="NCBIfam" id="TIGR02605">
    <property type="entry name" value="CxxC_CxxC_SSSS"/>
    <property type="match status" value="1"/>
</dbReference>
<dbReference type="EMBL" id="CP003600">
    <property type="protein sequence ID" value="AFY94558.1"/>
    <property type="molecule type" value="Genomic_DNA"/>
</dbReference>
<evidence type="ECO:0000313" key="3">
    <source>
        <dbReference type="EMBL" id="AFY94558.1"/>
    </source>
</evidence>
<evidence type="ECO:0000256" key="1">
    <source>
        <dbReference type="SAM" id="MobiDB-lite"/>
    </source>
</evidence>
<gene>
    <name evidence="3" type="ORF">Cha6605_3569</name>
</gene>
<dbReference type="Proteomes" id="UP000010366">
    <property type="component" value="Chromosome"/>
</dbReference>
<dbReference type="STRING" id="1173020.Cha6605_3569"/>
<dbReference type="eggNOG" id="COG2331">
    <property type="taxonomic scope" value="Bacteria"/>
</dbReference>
<keyword evidence="4" id="KW-1185">Reference proteome</keyword>
<dbReference type="HOGENOM" id="CLU_136025_2_0_3"/>
<accession>K9UIS0</accession>
<dbReference type="AlphaFoldDB" id="K9UIS0"/>
<reference evidence="3 4" key="1">
    <citation type="submission" date="2012-05" db="EMBL/GenBank/DDBJ databases">
        <title>Finished chromosome of genome of Chamaesiphon sp. PCC 6605.</title>
        <authorList>
            <consortium name="US DOE Joint Genome Institute"/>
            <person name="Gugger M."/>
            <person name="Coursin T."/>
            <person name="Rippka R."/>
            <person name="Tandeau De Marsac N."/>
            <person name="Huntemann M."/>
            <person name="Wei C.-L."/>
            <person name="Han J."/>
            <person name="Detter J.C."/>
            <person name="Han C."/>
            <person name="Tapia R."/>
            <person name="Chen A."/>
            <person name="Kyrpides N."/>
            <person name="Mavromatis K."/>
            <person name="Markowitz V."/>
            <person name="Szeto E."/>
            <person name="Ivanova N."/>
            <person name="Pagani I."/>
            <person name="Pati A."/>
            <person name="Goodwin L."/>
            <person name="Nordberg H.P."/>
            <person name="Cantor M.N."/>
            <person name="Hua S.X."/>
            <person name="Woyke T."/>
            <person name="Kerfeld C.A."/>
        </authorList>
    </citation>
    <scope>NUCLEOTIDE SEQUENCE [LARGE SCALE GENOMIC DNA]</scope>
    <source>
        <strain evidence="4">ATCC 27169 / PCC 6605</strain>
    </source>
</reference>
<dbReference type="InterPro" id="IPR013429">
    <property type="entry name" value="Regulatory_FmdB_Zinc_ribbon"/>
</dbReference>
<evidence type="ECO:0000313" key="4">
    <source>
        <dbReference type="Proteomes" id="UP000010366"/>
    </source>
</evidence>
<feature type="region of interest" description="Disordered" evidence="1">
    <location>
        <begin position="87"/>
        <end position="125"/>
    </location>
</feature>
<evidence type="ECO:0000259" key="2">
    <source>
        <dbReference type="SMART" id="SM00834"/>
    </source>
</evidence>
<feature type="domain" description="Putative regulatory protein FmdB zinc ribbon" evidence="2">
    <location>
        <begin position="37"/>
        <end position="77"/>
    </location>
</feature>
<feature type="compositionally biased region" description="Basic and acidic residues" evidence="1">
    <location>
        <begin position="90"/>
        <end position="109"/>
    </location>
</feature>
<dbReference type="Pfam" id="PF09723">
    <property type="entry name" value="Zn_ribbon_8"/>
    <property type="match status" value="1"/>
</dbReference>
<dbReference type="SMART" id="SM00834">
    <property type="entry name" value="CxxC_CXXC_SSSS"/>
    <property type="match status" value="1"/>
</dbReference>
<dbReference type="KEGG" id="cmp:Cha6605_3569"/>
<name>K9UIS0_CHAP6</name>
<protein>
    <submittedName>
        <fullName evidence="3">Putative regulatory protein, FmdB family</fullName>
    </submittedName>
</protein>